<dbReference type="AlphaFoldDB" id="A0A9P9W8S0"/>
<organism evidence="1 2">
    <name type="scientific">Neoarthrinium moseri</name>
    <dbReference type="NCBI Taxonomy" id="1658444"/>
    <lineage>
        <taxon>Eukaryota</taxon>
        <taxon>Fungi</taxon>
        <taxon>Dikarya</taxon>
        <taxon>Ascomycota</taxon>
        <taxon>Pezizomycotina</taxon>
        <taxon>Sordariomycetes</taxon>
        <taxon>Xylariomycetidae</taxon>
        <taxon>Amphisphaeriales</taxon>
        <taxon>Apiosporaceae</taxon>
        <taxon>Neoarthrinium</taxon>
    </lineage>
</organism>
<name>A0A9P9W8S0_9PEZI</name>
<evidence type="ECO:0000313" key="2">
    <source>
        <dbReference type="Proteomes" id="UP000829685"/>
    </source>
</evidence>
<dbReference type="Gene3D" id="3.40.630.30">
    <property type="match status" value="1"/>
</dbReference>
<gene>
    <name evidence="1" type="ORF">JX265_013155</name>
</gene>
<dbReference type="InterPro" id="IPR052523">
    <property type="entry name" value="Trichothecene_AcTrans"/>
</dbReference>
<dbReference type="SUPFAM" id="SSF55729">
    <property type="entry name" value="Acyl-CoA N-acyltransferases (Nat)"/>
    <property type="match status" value="1"/>
</dbReference>
<proteinExistence type="predicted"/>
<dbReference type="PANTHER" id="PTHR42791:SF1">
    <property type="entry name" value="N-ACETYLTRANSFERASE DOMAIN-CONTAINING PROTEIN"/>
    <property type="match status" value="1"/>
</dbReference>
<accession>A0A9P9W8S0</accession>
<sequence>MPLELRDVDFSDGATISPVYISAFYDDPFNKTQFPGVSFEKLLAGATYRWPRNYCDPSAHYKKVVDTDTGETVSYSKWEFVNSTAGDQLRRTGVPDGLVAERPCTPEGLDDAYATEFSAKVRTIYHRHMDGRPHMRLKMMGTLASHRRRGAAGLQLRWATDLADREGLACWTEASPAGLPVYEAFGFETKDAVVSKLAESIGGGLYTSTCVLREPRRNLGS</sequence>
<protein>
    <recommendedName>
        <fullName evidence="3">Acyl-CoA N-acyltransferase</fullName>
    </recommendedName>
</protein>
<dbReference type="EMBL" id="JAFIMR010000064">
    <property type="protein sequence ID" value="KAI1851798.1"/>
    <property type="molecule type" value="Genomic_DNA"/>
</dbReference>
<evidence type="ECO:0008006" key="3">
    <source>
        <dbReference type="Google" id="ProtNLM"/>
    </source>
</evidence>
<keyword evidence="2" id="KW-1185">Reference proteome</keyword>
<dbReference type="Proteomes" id="UP000829685">
    <property type="component" value="Unassembled WGS sequence"/>
</dbReference>
<evidence type="ECO:0000313" key="1">
    <source>
        <dbReference type="EMBL" id="KAI1851798.1"/>
    </source>
</evidence>
<reference evidence="1" key="1">
    <citation type="submission" date="2021-03" db="EMBL/GenBank/DDBJ databases">
        <title>Revisited historic fungal species revealed as producer of novel bioactive compounds through whole genome sequencing and comparative genomics.</title>
        <authorList>
            <person name="Vignolle G.A."/>
            <person name="Hochenegger N."/>
            <person name="Mach R.L."/>
            <person name="Mach-Aigner A.R."/>
            <person name="Javad Rahimi M."/>
            <person name="Salim K.A."/>
            <person name="Chan C.M."/>
            <person name="Lim L.B.L."/>
            <person name="Cai F."/>
            <person name="Druzhinina I.S."/>
            <person name="U'Ren J.M."/>
            <person name="Derntl C."/>
        </authorList>
    </citation>
    <scope>NUCLEOTIDE SEQUENCE</scope>
    <source>
        <strain evidence="1">TUCIM 5799</strain>
    </source>
</reference>
<dbReference type="InterPro" id="IPR016181">
    <property type="entry name" value="Acyl_CoA_acyltransferase"/>
</dbReference>
<dbReference type="PANTHER" id="PTHR42791">
    <property type="entry name" value="GNAT FAMILY ACETYLTRANSFERASE"/>
    <property type="match status" value="1"/>
</dbReference>
<comment type="caution">
    <text evidence="1">The sequence shown here is derived from an EMBL/GenBank/DDBJ whole genome shotgun (WGS) entry which is preliminary data.</text>
</comment>